<dbReference type="KEGG" id="fpf:DCC35_00710"/>
<keyword evidence="4" id="KW-0808">Transferase</keyword>
<proteinExistence type="predicted"/>
<evidence type="ECO:0000256" key="2">
    <source>
        <dbReference type="ARBA" id="ARBA00022475"/>
    </source>
</evidence>
<keyword evidence="8 13" id="KW-1133">Transmembrane helix</keyword>
<feature type="transmembrane region" description="Helical" evidence="13">
    <location>
        <begin position="186"/>
        <end position="207"/>
    </location>
</feature>
<feature type="transmembrane region" description="Helical" evidence="13">
    <location>
        <begin position="146"/>
        <end position="179"/>
    </location>
</feature>
<dbReference type="RefSeq" id="WP_137088966.1">
    <property type="nucleotide sequence ID" value="NZ_CP028923.1"/>
</dbReference>
<dbReference type="PANTHER" id="PTHR30474:SF1">
    <property type="entry name" value="PEPTIDOGLYCAN GLYCOSYLTRANSFERASE MRDB"/>
    <property type="match status" value="1"/>
</dbReference>
<evidence type="ECO:0000256" key="13">
    <source>
        <dbReference type="SAM" id="Phobius"/>
    </source>
</evidence>
<feature type="transmembrane region" description="Helical" evidence="13">
    <location>
        <begin position="364"/>
        <end position="391"/>
    </location>
</feature>
<dbReference type="GO" id="GO:0016757">
    <property type="term" value="F:glycosyltransferase activity"/>
    <property type="evidence" value="ECO:0007669"/>
    <property type="project" value="UniProtKB-KW"/>
</dbReference>
<evidence type="ECO:0000256" key="11">
    <source>
        <dbReference type="ARBA" id="ARBA00032370"/>
    </source>
</evidence>
<dbReference type="GO" id="GO:0032153">
    <property type="term" value="C:cell division site"/>
    <property type="evidence" value="ECO:0007669"/>
    <property type="project" value="TreeGrafter"/>
</dbReference>
<evidence type="ECO:0000256" key="9">
    <source>
        <dbReference type="ARBA" id="ARBA00023136"/>
    </source>
</evidence>
<dbReference type="GO" id="GO:0051301">
    <property type="term" value="P:cell division"/>
    <property type="evidence" value="ECO:0007669"/>
    <property type="project" value="InterPro"/>
</dbReference>
<name>A0A4D7JCE6_9BACT</name>
<sequence length="428" mass="47509">MRERTDIFANVDWITIFLYFALVLFGWFNIYAAVYDASANQSIFDLNLNSGKQLVWIGASVVTIIIIFFADFRLIDSLAYVAFGVVLLLLIAVLFFGREVAGSTSWFEIGSFRFQPSEFAKFVTALALAKYLGDPQAKLDRIPDLMAVGAILFLPVALILLQGDAGTAMVFSIFILVLFREGLSPIPLILGVLGAIVFLLAIYLTQILELNQIYIYSGIIVIGALATFLNRAKRSKLITSILITVAICGVVRSVDFVFEDVLKPHQQTRILVLFNPDLDPQGAGYNVNQSKIAIGSGGFDGKGFLEGTQTKYDYVPEQSTDFIFCTIGEEHGYIGSFIVIVLFSALILRVIQLAERQKMRFSRVYGYCVAMILFFHFSINLSMTIGLFPVIGIPLPFFSYGGSSLIAFTVLLFTMVKLDSHRMQVLSH</sequence>
<keyword evidence="10" id="KW-0961">Cell wall biogenesis/degradation</keyword>
<keyword evidence="15" id="KW-1185">Reference proteome</keyword>
<evidence type="ECO:0000256" key="8">
    <source>
        <dbReference type="ARBA" id="ARBA00022989"/>
    </source>
</evidence>
<feature type="transmembrane region" description="Helical" evidence="13">
    <location>
        <begin position="12"/>
        <end position="34"/>
    </location>
</feature>
<feature type="transmembrane region" description="Helical" evidence="13">
    <location>
        <begin position="77"/>
        <end position="97"/>
    </location>
</feature>
<keyword evidence="6" id="KW-0133">Cell shape</keyword>
<feature type="transmembrane region" description="Helical" evidence="13">
    <location>
        <begin position="54"/>
        <end position="70"/>
    </location>
</feature>
<dbReference type="InterPro" id="IPR011923">
    <property type="entry name" value="RodA/MrdB"/>
</dbReference>
<evidence type="ECO:0000256" key="12">
    <source>
        <dbReference type="ARBA" id="ARBA00033270"/>
    </source>
</evidence>
<keyword evidence="3" id="KW-0328">Glycosyltransferase</keyword>
<reference evidence="14 15" key="1">
    <citation type="submission" date="2018-04" db="EMBL/GenBank/DDBJ databases">
        <title>Complete genome uncultured novel isolate.</title>
        <authorList>
            <person name="Merlino G."/>
        </authorList>
    </citation>
    <scope>NUCLEOTIDE SEQUENCE [LARGE SCALE GENOMIC DNA]</scope>
    <source>
        <strain evidence="15">R1DC9</strain>
    </source>
</reference>
<dbReference type="GO" id="GO:0015648">
    <property type="term" value="F:lipid-linked peptidoglycan transporter activity"/>
    <property type="evidence" value="ECO:0007669"/>
    <property type="project" value="TreeGrafter"/>
</dbReference>
<keyword evidence="9 13" id="KW-0472">Membrane</keyword>
<keyword evidence="7" id="KW-0573">Peptidoglycan synthesis</keyword>
<dbReference type="PROSITE" id="PS00428">
    <property type="entry name" value="FTSW_RODA_SPOVE"/>
    <property type="match status" value="1"/>
</dbReference>
<feature type="transmembrane region" description="Helical" evidence="13">
    <location>
        <begin position="397"/>
        <end position="416"/>
    </location>
</feature>
<gene>
    <name evidence="14" type="ORF">DCC35_00710</name>
</gene>
<dbReference type="GO" id="GO:0005886">
    <property type="term" value="C:plasma membrane"/>
    <property type="evidence" value="ECO:0007669"/>
    <property type="project" value="TreeGrafter"/>
</dbReference>
<dbReference type="GO" id="GO:0071555">
    <property type="term" value="P:cell wall organization"/>
    <property type="evidence" value="ECO:0007669"/>
    <property type="project" value="UniProtKB-KW"/>
</dbReference>
<feature type="transmembrane region" description="Helical" evidence="13">
    <location>
        <begin position="333"/>
        <end position="352"/>
    </location>
</feature>
<evidence type="ECO:0000256" key="7">
    <source>
        <dbReference type="ARBA" id="ARBA00022984"/>
    </source>
</evidence>
<organism evidence="14 15">
    <name type="scientific">Mangrovivirga cuniculi</name>
    <dbReference type="NCBI Taxonomy" id="2715131"/>
    <lineage>
        <taxon>Bacteria</taxon>
        <taxon>Pseudomonadati</taxon>
        <taxon>Bacteroidota</taxon>
        <taxon>Cytophagia</taxon>
        <taxon>Cytophagales</taxon>
        <taxon>Mangrovivirgaceae</taxon>
        <taxon>Mangrovivirga</taxon>
    </lineage>
</organism>
<dbReference type="InterPro" id="IPR018365">
    <property type="entry name" value="Cell_cycle_FtsW-rel_CS"/>
</dbReference>
<feature type="transmembrane region" description="Helical" evidence="13">
    <location>
        <begin position="237"/>
        <end position="254"/>
    </location>
</feature>
<evidence type="ECO:0000256" key="10">
    <source>
        <dbReference type="ARBA" id="ARBA00023316"/>
    </source>
</evidence>
<evidence type="ECO:0000313" key="15">
    <source>
        <dbReference type="Proteomes" id="UP000298616"/>
    </source>
</evidence>
<dbReference type="InterPro" id="IPR001182">
    <property type="entry name" value="FtsW/RodA"/>
</dbReference>
<dbReference type="PANTHER" id="PTHR30474">
    <property type="entry name" value="CELL CYCLE PROTEIN"/>
    <property type="match status" value="1"/>
</dbReference>
<dbReference type="NCBIfam" id="NF037961">
    <property type="entry name" value="RodA_shape"/>
    <property type="match status" value="1"/>
</dbReference>
<evidence type="ECO:0000256" key="6">
    <source>
        <dbReference type="ARBA" id="ARBA00022960"/>
    </source>
</evidence>
<evidence type="ECO:0000256" key="1">
    <source>
        <dbReference type="ARBA" id="ARBA00004141"/>
    </source>
</evidence>
<accession>A0A4D7JCE6</accession>
<dbReference type="EMBL" id="CP028923">
    <property type="protein sequence ID" value="QCK13371.1"/>
    <property type="molecule type" value="Genomic_DNA"/>
</dbReference>
<comment type="subcellular location">
    <subcellularLocation>
        <location evidence="1">Membrane</location>
        <topology evidence="1">Multi-pass membrane protein</topology>
    </subcellularLocation>
</comment>
<dbReference type="NCBIfam" id="TIGR02210">
    <property type="entry name" value="rodA_shape"/>
    <property type="match status" value="1"/>
</dbReference>
<evidence type="ECO:0000256" key="3">
    <source>
        <dbReference type="ARBA" id="ARBA00022676"/>
    </source>
</evidence>
<dbReference type="OrthoDB" id="9768187at2"/>
<dbReference type="GO" id="GO:0009252">
    <property type="term" value="P:peptidoglycan biosynthetic process"/>
    <property type="evidence" value="ECO:0007669"/>
    <property type="project" value="UniProtKB-KW"/>
</dbReference>
<keyword evidence="5 13" id="KW-0812">Transmembrane</keyword>
<feature type="transmembrane region" description="Helical" evidence="13">
    <location>
        <begin position="213"/>
        <end position="230"/>
    </location>
</feature>
<dbReference type="GO" id="GO:0008360">
    <property type="term" value="P:regulation of cell shape"/>
    <property type="evidence" value="ECO:0007669"/>
    <property type="project" value="UniProtKB-KW"/>
</dbReference>
<evidence type="ECO:0000256" key="5">
    <source>
        <dbReference type="ARBA" id="ARBA00022692"/>
    </source>
</evidence>
<dbReference type="Proteomes" id="UP000298616">
    <property type="component" value="Chromosome"/>
</dbReference>
<protein>
    <recommendedName>
        <fullName evidence="12">Cell wall polymerase</fullName>
    </recommendedName>
    <alternativeName>
        <fullName evidence="11">Peptidoglycan polymerase</fullName>
    </alternativeName>
</protein>
<evidence type="ECO:0000256" key="4">
    <source>
        <dbReference type="ARBA" id="ARBA00022679"/>
    </source>
</evidence>
<evidence type="ECO:0000313" key="14">
    <source>
        <dbReference type="EMBL" id="QCK13371.1"/>
    </source>
</evidence>
<dbReference type="Pfam" id="PF01098">
    <property type="entry name" value="FTSW_RODA_SPOVE"/>
    <property type="match status" value="2"/>
</dbReference>
<keyword evidence="2" id="KW-1003">Cell membrane</keyword>
<dbReference type="AlphaFoldDB" id="A0A4D7JCE6"/>